<feature type="compositionally biased region" description="Basic and acidic residues" evidence="1">
    <location>
        <begin position="38"/>
        <end position="48"/>
    </location>
</feature>
<feature type="region of interest" description="Disordered" evidence="1">
    <location>
        <begin position="18"/>
        <end position="68"/>
    </location>
</feature>
<feature type="compositionally biased region" description="Polar residues" evidence="1">
    <location>
        <begin position="27"/>
        <end position="37"/>
    </location>
</feature>
<proteinExistence type="predicted"/>
<dbReference type="EMBL" id="BAAAPL010000002">
    <property type="protein sequence ID" value="GAA1700082.1"/>
    <property type="molecule type" value="Genomic_DNA"/>
</dbReference>
<accession>A0ABP4UAA7</accession>
<name>A0ABP4UAA7_9MICO</name>
<organism evidence="2 3">
    <name type="scientific">Microbacterium sediminicola</name>
    <dbReference type="NCBI Taxonomy" id="415210"/>
    <lineage>
        <taxon>Bacteria</taxon>
        <taxon>Bacillati</taxon>
        <taxon>Actinomycetota</taxon>
        <taxon>Actinomycetes</taxon>
        <taxon>Micrococcales</taxon>
        <taxon>Microbacteriaceae</taxon>
        <taxon>Microbacterium</taxon>
    </lineage>
</organism>
<comment type="caution">
    <text evidence="2">The sequence shown here is derived from an EMBL/GenBank/DDBJ whole genome shotgun (WGS) entry which is preliminary data.</text>
</comment>
<protein>
    <submittedName>
        <fullName evidence="2">Uncharacterized protein</fullName>
    </submittedName>
</protein>
<sequence length="68" mass="7511">MLVVRIDEVDAQTVRRTLGRTALPGDQLQSRGRTQHTPLDELRADRPTDIAGGSEDCDIHGRQASARM</sequence>
<evidence type="ECO:0000313" key="2">
    <source>
        <dbReference type="EMBL" id="GAA1700082.1"/>
    </source>
</evidence>
<evidence type="ECO:0000313" key="3">
    <source>
        <dbReference type="Proteomes" id="UP001501690"/>
    </source>
</evidence>
<evidence type="ECO:0000256" key="1">
    <source>
        <dbReference type="SAM" id="MobiDB-lite"/>
    </source>
</evidence>
<reference evidence="3" key="1">
    <citation type="journal article" date="2019" name="Int. J. Syst. Evol. Microbiol.">
        <title>The Global Catalogue of Microorganisms (GCM) 10K type strain sequencing project: providing services to taxonomists for standard genome sequencing and annotation.</title>
        <authorList>
            <consortium name="The Broad Institute Genomics Platform"/>
            <consortium name="The Broad Institute Genome Sequencing Center for Infectious Disease"/>
            <person name="Wu L."/>
            <person name="Ma J."/>
        </authorList>
    </citation>
    <scope>NUCLEOTIDE SEQUENCE [LARGE SCALE GENOMIC DNA]</scope>
    <source>
        <strain evidence="3">JCM 15577</strain>
    </source>
</reference>
<gene>
    <name evidence="2" type="ORF">GCM10009808_17090</name>
</gene>
<keyword evidence="3" id="KW-1185">Reference proteome</keyword>
<dbReference type="Proteomes" id="UP001501690">
    <property type="component" value="Unassembled WGS sequence"/>
</dbReference>